<keyword evidence="2" id="KW-1185">Reference proteome</keyword>
<sequence length="141" mass="15219">MDSCPEYFANTSHLAGTILLSCIPARTEWGRIRGQTASTSWPSQMPMRDCLSDGYNFGAALSQLAYNSAYLYEPTECGQCRACPVAIGLPMYTSADYDPSPTRAVGDVIGNPTGSSIPVMADFDFSDLIANNPLMSCMIPR</sequence>
<gene>
    <name evidence="1" type="ORF">HETIRDRAFT_105530</name>
</gene>
<proteinExistence type="predicted"/>
<evidence type="ECO:0000313" key="2">
    <source>
        <dbReference type="Proteomes" id="UP000030671"/>
    </source>
</evidence>
<organism evidence="1 2">
    <name type="scientific">Heterobasidion irregulare (strain TC 32-1)</name>
    <dbReference type="NCBI Taxonomy" id="747525"/>
    <lineage>
        <taxon>Eukaryota</taxon>
        <taxon>Fungi</taxon>
        <taxon>Dikarya</taxon>
        <taxon>Basidiomycota</taxon>
        <taxon>Agaricomycotina</taxon>
        <taxon>Agaricomycetes</taxon>
        <taxon>Russulales</taxon>
        <taxon>Bondarzewiaceae</taxon>
        <taxon>Heterobasidion</taxon>
        <taxon>Heterobasidion annosum species complex</taxon>
    </lineage>
</organism>
<accession>W4JUW3</accession>
<name>W4JUW3_HETIT</name>
<dbReference type="RefSeq" id="XP_009550837.1">
    <property type="nucleotide sequence ID" value="XM_009552542.1"/>
</dbReference>
<dbReference type="Proteomes" id="UP000030671">
    <property type="component" value="Unassembled WGS sequence"/>
</dbReference>
<dbReference type="InParanoid" id="W4JUW3"/>
<dbReference type="KEGG" id="hir:HETIRDRAFT_105530"/>
<dbReference type="HOGENOM" id="CLU_1825532_0_0_1"/>
<reference evidence="1 2" key="1">
    <citation type="journal article" date="2012" name="New Phytol.">
        <title>Insight into trade-off between wood decay and parasitism from the genome of a fungal forest pathogen.</title>
        <authorList>
            <person name="Olson A."/>
            <person name="Aerts A."/>
            <person name="Asiegbu F."/>
            <person name="Belbahri L."/>
            <person name="Bouzid O."/>
            <person name="Broberg A."/>
            <person name="Canback B."/>
            <person name="Coutinho P.M."/>
            <person name="Cullen D."/>
            <person name="Dalman K."/>
            <person name="Deflorio G."/>
            <person name="van Diepen L.T."/>
            <person name="Dunand C."/>
            <person name="Duplessis S."/>
            <person name="Durling M."/>
            <person name="Gonthier P."/>
            <person name="Grimwood J."/>
            <person name="Fossdal C.G."/>
            <person name="Hansson D."/>
            <person name="Henrissat B."/>
            <person name="Hietala A."/>
            <person name="Himmelstrand K."/>
            <person name="Hoffmeister D."/>
            <person name="Hogberg N."/>
            <person name="James T.Y."/>
            <person name="Karlsson M."/>
            <person name="Kohler A."/>
            <person name="Kues U."/>
            <person name="Lee Y.H."/>
            <person name="Lin Y.C."/>
            <person name="Lind M."/>
            <person name="Lindquist E."/>
            <person name="Lombard V."/>
            <person name="Lucas S."/>
            <person name="Lunden K."/>
            <person name="Morin E."/>
            <person name="Murat C."/>
            <person name="Park J."/>
            <person name="Raffaello T."/>
            <person name="Rouze P."/>
            <person name="Salamov A."/>
            <person name="Schmutz J."/>
            <person name="Solheim H."/>
            <person name="Stahlberg J."/>
            <person name="Velez H."/>
            <person name="de Vries R.P."/>
            <person name="Wiebenga A."/>
            <person name="Woodward S."/>
            <person name="Yakovlev I."/>
            <person name="Garbelotto M."/>
            <person name="Martin F."/>
            <person name="Grigoriev I.V."/>
            <person name="Stenlid J."/>
        </authorList>
    </citation>
    <scope>NUCLEOTIDE SEQUENCE [LARGE SCALE GENOMIC DNA]</scope>
    <source>
        <strain evidence="1 2">TC 32-1</strain>
    </source>
</reference>
<evidence type="ECO:0000313" key="1">
    <source>
        <dbReference type="EMBL" id="ETW77317.1"/>
    </source>
</evidence>
<protein>
    <submittedName>
        <fullName evidence="1">Uncharacterized protein</fullName>
    </submittedName>
</protein>
<dbReference type="EMBL" id="KI925463">
    <property type="protein sequence ID" value="ETW77317.1"/>
    <property type="molecule type" value="Genomic_DNA"/>
</dbReference>
<dbReference type="GeneID" id="20666074"/>
<dbReference type="AlphaFoldDB" id="W4JUW3"/>